<gene>
    <name evidence="1" type="ORF">Acr_05g0011910</name>
</gene>
<sequence length="154" mass="17659">MAQSNAVRVKPGISFIIPIKLWRIKPRPALANFQERKCPRDPKVQHFWTLVRWKSLPVEERKKFEDMARVSTTAHTTLKASLPMKSQSFMVVELMENDIGEMMGMRFEECDVELKGKTLGFDVMYEEVGVINGVIPLNALSLYINETHTAGDEF</sequence>
<organism evidence="1 2">
    <name type="scientific">Actinidia rufa</name>
    <dbReference type="NCBI Taxonomy" id="165716"/>
    <lineage>
        <taxon>Eukaryota</taxon>
        <taxon>Viridiplantae</taxon>
        <taxon>Streptophyta</taxon>
        <taxon>Embryophyta</taxon>
        <taxon>Tracheophyta</taxon>
        <taxon>Spermatophyta</taxon>
        <taxon>Magnoliopsida</taxon>
        <taxon>eudicotyledons</taxon>
        <taxon>Gunneridae</taxon>
        <taxon>Pentapetalae</taxon>
        <taxon>asterids</taxon>
        <taxon>Ericales</taxon>
        <taxon>Actinidiaceae</taxon>
        <taxon>Actinidia</taxon>
    </lineage>
</organism>
<keyword evidence="2" id="KW-1185">Reference proteome</keyword>
<dbReference type="OrthoDB" id="1741775at2759"/>
<evidence type="ECO:0000313" key="1">
    <source>
        <dbReference type="EMBL" id="GFY87552.1"/>
    </source>
</evidence>
<evidence type="ECO:0000313" key="2">
    <source>
        <dbReference type="Proteomes" id="UP000585474"/>
    </source>
</evidence>
<name>A0A7J0EML6_9ERIC</name>
<dbReference type="EMBL" id="BJWL01000005">
    <property type="protein sequence ID" value="GFY87552.1"/>
    <property type="molecule type" value="Genomic_DNA"/>
</dbReference>
<comment type="caution">
    <text evidence="1">The sequence shown here is derived from an EMBL/GenBank/DDBJ whole genome shotgun (WGS) entry which is preliminary data.</text>
</comment>
<dbReference type="Proteomes" id="UP000585474">
    <property type="component" value="Unassembled WGS sequence"/>
</dbReference>
<dbReference type="AlphaFoldDB" id="A0A7J0EML6"/>
<accession>A0A7J0EML6</accession>
<proteinExistence type="predicted"/>
<reference evidence="1 2" key="1">
    <citation type="submission" date="2019-07" db="EMBL/GenBank/DDBJ databases">
        <title>De Novo Assembly of kiwifruit Actinidia rufa.</title>
        <authorList>
            <person name="Sugita-Konishi S."/>
            <person name="Sato K."/>
            <person name="Mori E."/>
            <person name="Abe Y."/>
            <person name="Kisaki G."/>
            <person name="Hamano K."/>
            <person name="Suezawa K."/>
            <person name="Otani M."/>
            <person name="Fukuda T."/>
            <person name="Manabe T."/>
            <person name="Gomi K."/>
            <person name="Tabuchi M."/>
            <person name="Akimitsu K."/>
            <person name="Kataoka I."/>
        </authorList>
    </citation>
    <scope>NUCLEOTIDE SEQUENCE [LARGE SCALE GENOMIC DNA]</scope>
    <source>
        <strain evidence="2">cv. Fuchu</strain>
    </source>
</reference>
<protein>
    <submittedName>
        <fullName evidence="1">Uncharacterized protein</fullName>
    </submittedName>
</protein>